<protein>
    <submittedName>
        <fullName evidence="9">Fur family transcriptional regulator, ferric uptake regulator</fullName>
    </submittedName>
</protein>
<evidence type="ECO:0000256" key="3">
    <source>
        <dbReference type="ARBA" id="ARBA00022833"/>
    </source>
</evidence>
<dbReference type="Proteomes" id="UP000198771">
    <property type="component" value="Unassembled WGS sequence"/>
</dbReference>
<evidence type="ECO:0000313" key="9">
    <source>
        <dbReference type="EMBL" id="SDB29778.1"/>
    </source>
</evidence>
<evidence type="ECO:0000256" key="2">
    <source>
        <dbReference type="ARBA" id="ARBA00022491"/>
    </source>
</evidence>
<sequence length="138" mass="15596">MPNSRLRLTPQRRIILEELRNTRCHPTADEVYDLVRKRLPHVSLGTIYRNLDFLHTQGLILKLDKVGTQMRFDAFVDPHLHISCLKCGKVADLPQNAATVTLRTEGLTDSEAGFEVTGHWLELYGVCADCGNKVVVDK</sequence>
<proteinExistence type="inferred from homology"/>
<dbReference type="SUPFAM" id="SSF46785">
    <property type="entry name" value="Winged helix' DNA-binding domain"/>
    <property type="match status" value="1"/>
</dbReference>
<evidence type="ECO:0000256" key="1">
    <source>
        <dbReference type="ARBA" id="ARBA00007957"/>
    </source>
</evidence>
<dbReference type="GO" id="GO:1900376">
    <property type="term" value="P:regulation of secondary metabolite biosynthetic process"/>
    <property type="evidence" value="ECO:0007669"/>
    <property type="project" value="TreeGrafter"/>
</dbReference>
<evidence type="ECO:0000313" key="10">
    <source>
        <dbReference type="Proteomes" id="UP000198771"/>
    </source>
</evidence>
<accession>A0A1G6CA71</accession>
<dbReference type="RefSeq" id="WP_092119298.1">
    <property type="nucleotide sequence ID" value="NZ_FMXO01000007.1"/>
</dbReference>
<evidence type="ECO:0000256" key="8">
    <source>
        <dbReference type="PIRSR" id="PIRSR602481-2"/>
    </source>
</evidence>
<dbReference type="InterPro" id="IPR043135">
    <property type="entry name" value="Fur_C"/>
</dbReference>
<keyword evidence="6" id="KW-0804">Transcription</keyword>
<keyword evidence="10" id="KW-1185">Reference proteome</keyword>
<evidence type="ECO:0000256" key="4">
    <source>
        <dbReference type="ARBA" id="ARBA00023015"/>
    </source>
</evidence>
<feature type="binding site" evidence="7">
    <location>
        <position position="127"/>
    </location>
    <ligand>
        <name>Zn(2+)</name>
        <dbReference type="ChEBI" id="CHEBI:29105"/>
    </ligand>
</feature>
<dbReference type="GO" id="GO:0045892">
    <property type="term" value="P:negative regulation of DNA-templated transcription"/>
    <property type="evidence" value="ECO:0007669"/>
    <property type="project" value="TreeGrafter"/>
</dbReference>
<evidence type="ECO:0000256" key="7">
    <source>
        <dbReference type="PIRSR" id="PIRSR602481-1"/>
    </source>
</evidence>
<dbReference type="Pfam" id="PF01475">
    <property type="entry name" value="FUR"/>
    <property type="match status" value="1"/>
</dbReference>
<dbReference type="AlphaFoldDB" id="A0A1G6CA71"/>
<feature type="binding site" evidence="7">
    <location>
        <position position="84"/>
    </location>
    <ligand>
        <name>Zn(2+)</name>
        <dbReference type="ChEBI" id="CHEBI:29105"/>
    </ligand>
</feature>
<keyword evidence="2" id="KW-0678">Repressor</keyword>
<comment type="similarity">
    <text evidence="1">Belongs to the Fur family.</text>
</comment>
<evidence type="ECO:0000256" key="6">
    <source>
        <dbReference type="ARBA" id="ARBA00023163"/>
    </source>
</evidence>
<gene>
    <name evidence="9" type="ORF">SAMN05660653_01437</name>
</gene>
<dbReference type="GO" id="GO:0008270">
    <property type="term" value="F:zinc ion binding"/>
    <property type="evidence" value="ECO:0007669"/>
    <property type="project" value="TreeGrafter"/>
</dbReference>
<dbReference type="InterPro" id="IPR036388">
    <property type="entry name" value="WH-like_DNA-bd_sf"/>
</dbReference>
<dbReference type="Gene3D" id="3.30.1490.190">
    <property type="match status" value="1"/>
</dbReference>
<dbReference type="InterPro" id="IPR036390">
    <property type="entry name" value="WH_DNA-bd_sf"/>
</dbReference>
<keyword evidence="5" id="KW-0238">DNA-binding</keyword>
<dbReference type="GO" id="GO:0000976">
    <property type="term" value="F:transcription cis-regulatory region binding"/>
    <property type="evidence" value="ECO:0007669"/>
    <property type="project" value="TreeGrafter"/>
</dbReference>
<dbReference type="OrthoDB" id="8659436at2"/>
<dbReference type="PANTHER" id="PTHR33202:SF7">
    <property type="entry name" value="FERRIC UPTAKE REGULATION PROTEIN"/>
    <property type="match status" value="1"/>
</dbReference>
<dbReference type="STRING" id="617002.SAMN05660653_01437"/>
<evidence type="ECO:0000256" key="5">
    <source>
        <dbReference type="ARBA" id="ARBA00023125"/>
    </source>
</evidence>
<comment type="cofactor">
    <cofactor evidence="8">
        <name>Mn(2+)</name>
        <dbReference type="ChEBI" id="CHEBI:29035"/>
    </cofactor>
    <cofactor evidence="8">
        <name>Fe(2+)</name>
        <dbReference type="ChEBI" id="CHEBI:29033"/>
    </cofactor>
    <text evidence="8">Binds 1 Mn(2+) or Fe(2+) ion per subunit.</text>
</comment>
<feature type="binding site" evidence="7">
    <location>
        <position position="87"/>
    </location>
    <ligand>
        <name>Zn(2+)</name>
        <dbReference type="ChEBI" id="CHEBI:29105"/>
    </ligand>
</feature>
<dbReference type="InterPro" id="IPR002481">
    <property type="entry name" value="FUR"/>
</dbReference>
<reference evidence="9 10" key="1">
    <citation type="submission" date="2016-10" db="EMBL/GenBank/DDBJ databases">
        <authorList>
            <person name="de Groot N.N."/>
        </authorList>
    </citation>
    <scope>NUCLEOTIDE SEQUENCE [LARGE SCALE GENOMIC DNA]</scope>
    <source>
        <strain evidence="9 10">ASO4-2</strain>
    </source>
</reference>
<dbReference type="EMBL" id="FMXO01000007">
    <property type="protein sequence ID" value="SDB29778.1"/>
    <property type="molecule type" value="Genomic_DNA"/>
</dbReference>
<feature type="binding site" evidence="8">
    <location>
        <position position="119"/>
    </location>
    <ligand>
        <name>Fe cation</name>
        <dbReference type="ChEBI" id="CHEBI:24875"/>
    </ligand>
</feature>
<dbReference type="CDD" id="cd07153">
    <property type="entry name" value="Fur_like"/>
    <property type="match status" value="1"/>
</dbReference>
<keyword evidence="3 7" id="KW-0862">Zinc</keyword>
<dbReference type="GO" id="GO:0003700">
    <property type="term" value="F:DNA-binding transcription factor activity"/>
    <property type="evidence" value="ECO:0007669"/>
    <property type="project" value="InterPro"/>
</dbReference>
<keyword evidence="7" id="KW-0479">Metal-binding</keyword>
<dbReference type="Gene3D" id="1.10.10.10">
    <property type="entry name" value="Winged helix-like DNA-binding domain superfamily/Winged helix DNA-binding domain"/>
    <property type="match status" value="1"/>
</dbReference>
<keyword evidence="4" id="KW-0805">Transcription regulation</keyword>
<name>A0A1G6CA71_9BACT</name>
<organism evidence="9 10">
    <name type="scientific">Desulfonatronum thiosulfatophilum</name>
    <dbReference type="NCBI Taxonomy" id="617002"/>
    <lineage>
        <taxon>Bacteria</taxon>
        <taxon>Pseudomonadati</taxon>
        <taxon>Thermodesulfobacteriota</taxon>
        <taxon>Desulfovibrionia</taxon>
        <taxon>Desulfovibrionales</taxon>
        <taxon>Desulfonatronaceae</taxon>
        <taxon>Desulfonatronum</taxon>
    </lineage>
</organism>
<comment type="cofactor">
    <cofactor evidence="7">
        <name>Zn(2+)</name>
        <dbReference type="ChEBI" id="CHEBI:29105"/>
    </cofactor>
    <text evidence="7">Binds 1 zinc ion per subunit.</text>
</comment>
<dbReference type="PANTHER" id="PTHR33202">
    <property type="entry name" value="ZINC UPTAKE REGULATION PROTEIN"/>
    <property type="match status" value="1"/>
</dbReference>
<keyword evidence="8" id="KW-0408">Iron</keyword>
<feature type="binding site" evidence="7">
    <location>
        <position position="130"/>
    </location>
    <ligand>
        <name>Zn(2+)</name>
        <dbReference type="ChEBI" id="CHEBI:29105"/>
    </ligand>
</feature>